<dbReference type="PANTHER" id="PTHR47822:SF3">
    <property type="entry name" value="ANAPHASE-PROMOTING COMPLEX SUBUNIT 4-LIKE WD40 DOMAIN-CONTAINING PROTEIN"/>
    <property type="match status" value="1"/>
</dbReference>
<dbReference type="InterPro" id="IPR036322">
    <property type="entry name" value="WD40_repeat_dom_sf"/>
</dbReference>
<feature type="repeat" description="WD" evidence="1">
    <location>
        <begin position="123"/>
        <end position="164"/>
    </location>
</feature>
<organism evidence="3 4">
    <name type="scientific">Elysia marginata</name>
    <dbReference type="NCBI Taxonomy" id="1093978"/>
    <lineage>
        <taxon>Eukaryota</taxon>
        <taxon>Metazoa</taxon>
        <taxon>Spiralia</taxon>
        <taxon>Lophotrochozoa</taxon>
        <taxon>Mollusca</taxon>
        <taxon>Gastropoda</taxon>
        <taxon>Heterobranchia</taxon>
        <taxon>Euthyneura</taxon>
        <taxon>Panpulmonata</taxon>
        <taxon>Sacoglossa</taxon>
        <taxon>Placobranchoidea</taxon>
        <taxon>Plakobranchidae</taxon>
        <taxon>Elysia</taxon>
    </lineage>
</organism>
<evidence type="ECO:0000313" key="4">
    <source>
        <dbReference type="Proteomes" id="UP000762676"/>
    </source>
</evidence>
<dbReference type="InterPro" id="IPR015943">
    <property type="entry name" value="WD40/YVTN_repeat-like_dom_sf"/>
</dbReference>
<name>A0AAV4E9Q9_9GAST</name>
<evidence type="ECO:0000256" key="1">
    <source>
        <dbReference type="PROSITE-ProRule" id="PRU00221"/>
    </source>
</evidence>
<dbReference type="SMART" id="SM00320">
    <property type="entry name" value="WD40"/>
    <property type="match status" value="5"/>
</dbReference>
<keyword evidence="4" id="KW-1185">Reference proteome</keyword>
<dbReference type="InterPro" id="IPR001680">
    <property type="entry name" value="WD40_rpt"/>
</dbReference>
<dbReference type="Proteomes" id="UP000762676">
    <property type="component" value="Unassembled WGS sequence"/>
</dbReference>
<comment type="caution">
    <text evidence="3">The sequence shown here is derived from an EMBL/GenBank/DDBJ whole genome shotgun (WGS) entry which is preliminary data.</text>
</comment>
<dbReference type="AlphaFoldDB" id="A0AAV4E9Q9"/>
<gene>
    <name evidence="3" type="ORF">ElyMa_003454900</name>
</gene>
<keyword evidence="1" id="KW-0853">WD repeat</keyword>
<dbReference type="InterPro" id="IPR024977">
    <property type="entry name" value="Apc4-like_WD40_dom"/>
</dbReference>
<dbReference type="Gene3D" id="2.130.10.10">
    <property type="entry name" value="YVTN repeat-like/Quinoprotein amine dehydrogenase"/>
    <property type="match status" value="2"/>
</dbReference>
<dbReference type="EMBL" id="BMAT01007084">
    <property type="protein sequence ID" value="GFR57393.1"/>
    <property type="molecule type" value="Genomic_DNA"/>
</dbReference>
<protein>
    <submittedName>
        <fullName evidence="3">WD repeat-containing protein</fullName>
    </submittedName>
</protein>
<feature type="domain" description="Anaphase-promoting complex subunit 4-like WD40" evidence="2">
    <location>
        <begin position="44"/>
        <end position="93"/>
    </location>
</feature>
<dbReference type="SUPFAM" id="SSF50978">
    <property type="entry name" value="WD40 repeat-like"/>
    <property type="match status" value="1"/>
</dbReference>
<proteinExistence type="predicted"/>
<accession>A0AAV4E9Q9</accession>
<dbReference type="PANTHER" id="PTHR47822">
    <property type="entry name" value="CARBOHYDRATE BINDING DOMAIN CONTAINING PROTEIN"/>
    <property type="match status" value="1"/>
</dbReference>
<dbReference type="PROSITE" id="PS50082">
    <property type="entry name" value="WD_REPEATS_2"/>
    <property type="match status" value="2"/>
</dbReference>
<feature type="repeat" description="WD" evidence="1">
    <location>
        <begin position="179"/>
        <end position="221"/>
    </location>
</feature>
<evidence type="ECO:0000313" key="3">
    <source>
        <dbReference type="EMBL" id="GFR57393.1"/>
    </source>
</evidence>
<dbReference type="PROSITE" id="PS50294">
    <property type="entry name" value="WD_REPEATS_REGION"/>
    <property type="match status" value="1"/>
</dbReference>
<sequence>MARRVLEAEHMGLMGIPQEPYAGEKNLTVLKEHKMHKSFGGTFSMQFNFDGSILAVGFGSGGIQLYSGTDGEMTRELRACRQGGSSIMCLRWHPKEPHILYAADTEGHIFVYNTNTGDLMTTISEQGNEINTIDFCVDGFNFATGGRDLSIRVYETKNNSLLKTFEGFNEKTVVTEKHKVGNTMRVFCIKFHPNNQYVFISGGWDNHIKIWDIRDNTGIKRNIWGPHLCGDALDMKDNNILSGQWTALHALQEYDYTSGKVVREIKYPNKDGAFLYAAQYLNPDLVFAGGSGTCKAEVIDIKTSENIGTHHLAGPVHCVDSANQGRVLAVGGISPTFAILNLTE</sequence>
<evidence type="ECO:0000259" key="2">
    <source>
        <dbReference type="Pfam" id="PF12894"/>
    </source>
</evidence>
<dbReference type="Pfam" id="PF12894">
    <property type="entry name" value="ANAPC4_WD40"/>
    <property type="match status" value="1"/>
</dbReference>
<dbReference type="Pfam" id="PF00400">
    <property type="entry name" value="WD40"/>
    <property type="match status" value="2"/>
</dbReference>
<reference evidence="3 4" key="1">
    <citation type="journal article" date="2021" name="Elife">
        <title>Chloroplast acquisition without the gene transfer in kleptoplastic sea slugs, Plakobranchus ocellatus.</title>
        <authorList>
            <person name="Maeda T."/>
            <person name="Takahashi S."/>
            <person name="Yoshida T."/>
            <person name="Shimamura S."/>
            <person name="Takaki Y."/>
            <person name="Nagai Y."/>
            <person name="Toyoda A."/>
            <person name="Suzuki Y."/>
            <person name="Arimoto A."/>
            <person name="Ishii H."/>
            <person name="Satoh N."/>
            <person name="Nishiyama T."/>
            <person name="Hasebe M."/>
            <person name="Maruyama T."/>
            <person name="Minagawa J."/>
            <person name="Obokata J."/>
            <person name="Shigenobu S."/>
        </authorList>
    </citation>
    <scope>NUCLEOTIDE SEQUENCE [LARGE SCALE GENOMIC DNA]</scope>
</reference>